<reference evidence="5 6" key="1">
    <citation type="journal article" date="2015" name="Int. J. Syst. Evol. Microbiol.">
        <title>Erythrobacter atlanticus sp. nov., a bacterium from ocean sediment able to degrade polycyclic aromatic hydrocarbons.</title>
        <authorList>
            <person name="Zhuang L."/>
            <person name="Liu Y."/>
            <person name="Wang L."/>
            <person name="Wang W."/>
            <person name="Shao Z."/>
        </authorList>
    </citation>
    <scope>NUCLEOTIDE SEQUENCE [LARGE SCALE GENOMIC DNA]</scope>
    <source>
        <strain evidence="6">s21-N3</strain>
    </source>
</reference>
<dbReference type="InterPro" id="IPR040442">
    <property type="entry name" value="Pyrv_kinase-like_dom_sf"/>
</dbReference>
<evidence type="ECO:0000259" key="4">
    <source>
        <dbReference type="Pfam" id="PF03328"/>
    </source>
</evidence>
<accession>A0A0H4VEY2</accession>
<dbReference type="InterPro" id="IPR015813">
    <property type="entry name" value="Pyrv/PenolPyrv_kinase-like_dom"/>
</dbReference>
<dbReference type="AlphaFoldDB" id="A0A0H4VEY2"/>
<protein>
    <submittedName>
        <fullName evidence="5">Alpha-dehydro-beta-deoxy-D-glucarate aldolase</fullName>
    </submittedName>
</protein>
<proteinExistence type="inferred from homology"/>
<dbReference type="Proteomes" id="UP000059113">
    <property type="component" value="Chromosome"/>
</dbReference>
<dbReference type="InterPro" id="IPR005000">
    <property type="entry name" value="Aldolase/citrate-lyase_domain"/>
</dbReference>
<evidence type="ECO:0000313" key="6">
    <source>
        <dbReference type="Proteomes" id="UP000059113"/>
    </source>
</evidence>
<dbReference type="Gene3D" id="3.20.20.60">
    <property type="entry name" value="Phosphoenolpyruvate-binding domains"/>
    <property type="match status" value="1"/>
</dbReference>
<feature type="domain" description="HpcH/HpaI aldolase/citrate lyase" evidence="4">
    <location>
        <begin position="18"/>
        <end position="243"/>
    </location>
</feature>
<dbReference type="GO" id="GO:0016832">
    <property type="term" value="F:aldehyde-lyase activity"/>
    <property type="evidence" value="ECO:0007669"/>
    <property type="project" value="TreeGrafter"/>
</dbReference>
<organism evidence="5 6">
    <name type="scientific">Aurantiacibacter atlanticus</name>
    <dbReference type="NCBI Taxonomy" id="1648404"/>
    <lineage>
        <taxon>Bacteria</taxon>
        <taxon>Pseudomonadati</taxon>
        <taxon>Pseudomonadota</taxon>
        <taxon>Alphaproteobacteria</taxon>
        <taxon>Sphingomonadales</taxon>
        <taxon>Erythrobacteraceae</taxon>
        <taxon>Aurantiacibacter</taxon>
    </lineage>
</organism>
<dbReference type="EMBL" id="CP011310">
    <property type="protein sequence ID" value="AKQ42915.1"/>
    <property type="molecule type" value="Genomic_DNA"/>
</dbReference>
<dbReference type="RefSeq" id="WP_048886462.1">
    <property type="nucleotide sequence ID" value="NZ_CP011310.1"/>
</dbReference>
<dbReference type="KEGG" id="ery:CP97_14065"/>
<dbReference type="SUPFAM" id="SSF51621">
    <property type="entry name" value="Phosphoenolpyruvate/pyruvate domain"/>
    <property type="match status" value="1"/>
</dbReference>
<dbReference type="PATRIC" id="fig|1648404.4.peg.2928"/>
<evidence type="ECO:0000256" key="1">
    <source>
        <dbReference type="ARBA" id="ARBA00005568"/>
    </source>
</evidence>
<dbReference type="PANTHER" id="PTHR30502">
    <property type="entry name" value="2-KETO-3-DEOXY-L-RHAMNONATE ALDOLASE"/>
    <property type="match status" value="1"/>
</dbReference>
<dbReference type="PANTHER" id="PTHR30502:SF0">
    <property type="entry name" value="PHOSPHOENOLPYRUVATE CARBOXYLASE FAMILY PROTEIN"/>
    <property type="match status" value="1"/>
</dbReference>
<comment type="similarity">
    <text evidence="1">Belongs to the HpcH/HpaI aldolase family.</text>
</comment>
<evidence type="ECO:0000256" key="3">
    <source>
        <dbReference type="ARBA" id="ARBA00023239"/>
    </source>
</evidence>
<dbReference type="STRING" id="1648404.CP97_14065"/>
<dbReference type="OrthoDB" id="9802624at2"/>
<dbReference type="InterPro" id="IPR050251">
    <property type="entry name" value="HpcH-HpaI_aldolase"/>
</dbReference>
<name>A0A0H4VEY2_9SPHN</name>
<sequence length="262" mass="28027">MQTPINHFKRRLYEQQVQIGFWLALADANIAEICANQGFDWLLIDAEHGPQTLSGIVGQLRAIESSQSCSALVRAPGHDPVAIKQILDLGAQTIMVPMVETAEQARAIVAASLYPPAGIRSVGGSRAARWGGYPAYIQESNAQICIIAQIETGLAIDNLEEIAAVDGIDALFLGPADLAATEGLLGPDHFDDLFVLTGQTLARIVATGKAAGILSRDERLVQQYLDGGARLIANGIDSFSLARAVGDNLRDWRTRISQQAAD</sequence>
<evidence type="ECO:0000313" key="5">
    <source>
        <dbReference type="EMBL" id="AKQ42915.1"/>
    </source>
</evidence>
<dbReference type="GO" id="GO:0005737">
    <property type="term" value="C:cytoplasm"/>
    <property type="evidence" value="ECO:0007669"/>
    <property type="project" value="TreeGrafter"/>
</dbReference>
<dbReference type="GO" id="GO:0046872">
    <property type="term" value="F:metal ion binding"/>
    <property type="evidence" value="ECO:0007669"/>
    <property type="project" value="UniProtKB-KW"/>
</dbReference>
<keyword evidence="2" id="KW-0479">Metal-binding</keyword>
<reference evidence="6" key="2">
    <citation type="submission" date="2015-04" db="EMBL/GenBank/DDBJ databases">
        <title>The complete genome sequence of Erythrobacter sp. s21-N3.</title>
        <authorList>
            <person name="Zhuang L."/>
            <person name="Liu Y."/>
            <person name="Shao Z."/>
        </authorList>
    </citation>
    <scope>NUCLEOTIDE SEQUENCE [LARGE SCALE GENOMIC DNA]</scope>
    <source>
        <strain evidence="6">s21-N3</strain>
    </source>
</reference>
<gene>
    <name evidence="5" type="ORF">CP97_14065</name>
</gene>
<evidence type="ECO:0000256" key="2">
    <source>
        <dbReference type="ARBA" id="ARBA00022723"/>
    </source>
</evidence>
<keyword evidence="3" id="KW-0456">Lyase</keyword>
<keyword evidence="6" id="KW-1185">Reference proteome</keyword>
<dbReference type="Pfam" id="PF03328">
    <property type="entry name" value="HpcH_HpaI"/>
    <property type="match status" value="1"/>
</dbReference>